<dbReference type="Proteomes" id="UP000187406">
    <property type="component" value="Unassembled WGS sequence"/>
</dbReference>
<evidence type="ECO:0000313" key="1">
    <source>
        <dbReference type="EMBL" id="GAV72657.1"/>
    </source>
</evidence>
<dbReference type="InParanoid" id="A0A1Q3BXD9"/>
<dbReference type="EMBL" id="BDDD01001031">
    <property type="protein sequence ID" value="GAV72657.1"/>
    <property type="molecule type" value="Genomic_DNA"/>
</dbReference>
<evidence type="ECO:0000313" key="2">
    <source>
        <dbReference type="Proteomes" id="UP000187406"/>
    </source>
</evidence>
<keyword evidence="2" id="KW-1185">Reference proteome</keyword>
<comment type="caution">
    <text evidence="1">The sequence shown here is derived from an EMBL/GenBank/DDBJ whole genome shotgun (WGS) entry which is preliminary data.</text>
</comment>
<reference evidence="2" key="1">
    <citation type="submission" date="2016-04" db="EMBL/GenBank/DDBJ databases">
        <title>Cephalotus genome sequencing.</title>
        <authorList>
            <person name="Fukushima K."/>
            <person name="Hasebe M."/>
            <person name="Fang X."/>
        </authorList>
    </citation>
    <scope>NUCLEOTIDE SEQUENCE [LARGE SCALE GENOMIC DNA]</scope>
    <source>
        <strain evidence="2">cv. St1</strain>
    </source>
</reference>
<dbReference type="AlphaFoldDB" id="A0A1Q3BXD9"/>
<dbReference type="OrthoDB" id="682732at2759"/>
<dbReference type="PANTHER" id="PTHR34222">
    <property type="entry name" value="GAG_PRE-INTEGRS DOMAIN-CONTAINING PROTEIN"/>
    <property type="match status" value="1"/>
</dbReference>
<gene>
    <name evidence="1" type="ORF">CFOL_v3_16145</name>
</gene>
<dbReference type="PANTHER" id="PTHR34222:SF98">
    <property type="match status" value="1"/>
</dbReference>
<sequence length="166" mass="19458">MSWLLHSIEAALSPQYMMMESVKDIWDAISRQYSQKNNYAQAYEIRKKTREMSQGGPSLAACYSNLSHLWQQLDAYRTHRPSILTELVTFQKDIEKEKVYDFLAGLNPDYDQVRVQVLGRDPFPTLEEVYNLIQHEERRCNSMMHVVILNVRLLLQCLGHQLLLVI</sequence>
<protein>
    <submittedName>
        <fullName evidence="1">UBN2_3 domain-containing protein</fullName>
    </submittedName>
</protein>
<proteinExistence type="predicted"/>
<name>A0A1Q3BXD9_CEPFO</name>
<organism evidence="1 2">
    <name type="scientific">Cephalotus follicularis</name>
    <name type="common">Albany pitcher plant</name>
    <dbReference type="NCBI Taxonomy" id="3775"/>
    <lineage>
        <taxon>Eukaryota</taxon>
        <taxon>Viridiplantae</taxon>
        <taxon>Streptophyta</taxon>
        <taxon>Embryophyta</taxon>
        <taxon>Tracheophyta</taxon>
        <taxon>Spermatophyta</taxon>
        <taxon>Magnoliopsida</taxon>
        <taxon>eudicotyledons</taxon>
        <taxon>Gunneridae</taxon>
        <taxon>Pentapetalae</taxon>
        <taxon>rosids</taxon>
        <taxon>fabids</taxon>
        <taxon>Oxalidales</taxon>
        <taxon>Cephalotaceae</taxon>
        <taxon>Cephalotus</taxon>
    </lineage>
</organism>
<accession>A0A1Q3BXD9</accession>